<evidence type="ECO:0000313" key="2">
    <source>
        <dbReference type="Proteomes" id="UP000814033"/>
    </source>
</evidence>
<reference evidence="1" key="1">
    <citation type="submission" date="2021-02" db="EMBL/GenBank/DDBJ databases">
        <authorList>
            <consortium name="DOE Joint Genome Institute"/>
            <person name="Ahrendt S."/>
            <person name="Looney B.P."/>
            <person name="Miyauchi S."/>
            <person name="Morin E."/>
            <person name="Drula E."/>
            <person name="Courty P.E."/>
            <person name="Chicoki N."/>
            <person name="Fauchery L."/>
            <person name="Kohler A."/>
            <person name="Kuo A."/>
            <person name="Labutti K."/>
            <person name="Pangilinan J."/>
            <person name="Lipzen A."/>
            <person name="Riley R."/>
            <person name="Andreopoulos W."/>
            <person name="He G."/>
            <person name="Johnson J."/>
            <person name="Barry K.W."/>
            <person name="Grigoriev I.V."/>
            <person name="Nagy L."/>
            <person name="Hibbett D."/>
            <person name="Henrissat B."/>
            <person name="Matheny P.B."/>
            <person name="Labbe J."/>
            <person name="Martin F."/>
        </authorList>
    </citation>
    <scope>NUCLEOTIDE SEQUENCE</scope>
    <source>
        <strain evidence="1">FP105234-sp</strain>
    </source>
</reference>
<proteinExistence type="predicted"/>
<reference evidence="1" key="2">
    <citation type="journal article" date="2022" name="New Phytol.">
        <title>Evolutionary transition to the ectomycorrhizal habit in the genomes of a hyperdiverse lineage of mushroom-forming fungi.</title>
        <authorList>
            <person name="Looney B."/>
            <person name="Miyauchi S."/>
            <person name="Morin E."/>
            <person name="Drula E."/>
            <person name="Courty P.E."/>
            <person name="Kohler A."/>
            <person name="Kuo A."/>
            <person name="LaButti K."/>
            <person name="Pangilinan J."/>
            <person name="Lipzen A."/>
            <person name="Riley R."/>
            <person name="Andreopoulos W."/>
            <person name="He G."/>
            <person name="Johnson J."/>
            <person name="Nolan M."/>
            <person name="Tritt A."/>
            <person name="Barry K.W."/>
            <person name="Grigoriev I.V."/>
            <person name="Nagy L.G."/>
            <person name="Hibbett D."/>
            <person name="Henrissat B."/>
            <person name="Matheny P.B."/>
            <person name="Labbe J."/>
            <person name="Martin F.M."/>
        </authorList>
    </citation>
    <scope>NUCLEOTIDE SEQUENCE</scope>
    <source>
        <strain evidence="1">FP105234-sp</strain>
    </source>
</reference>
<comment type="caution">
    <text evidence="1">The sequence shown here is derived from an EMBL/GenBank/DDBJ whole genome shotgun (WGS) entry which is preliminary data.</text>
</comment>
<organism evidence="1 2">
    <name type="scientific">Auriscalpium vulgare</name>
    <dbReference type="NCBI Taxonomy" id="40419"/>
    <lineage>
        <taxon>Eukaryota</taxon>
        <taxon>Fungi</taxon>
        <taxon>Dikarya</taxon>
        <taxon>Basidiomycota</taxon>
        <taxon>Agaricomycotina</taxon>
        <taxon>Agaricomycetes</taxon>
        <taxon>Russulales</taxon>
        <taxon>Auriscalpiaceae</taxon>
        <taxon>Auriscalpium</taxon>
    </lineage>
</organism>
<name>A0ACB8RY61_9AGAM</name>
<dbReference type="EMBL" id="MU275878">
    <property type="protein sequence ID" value="KAI0049046.1"/>
    <property type="molecule type" value="Genomic_DNA"/>
</dbReference>
<dbReference type="Proteomes" id="UP000814033">
    <property type="component" value="Unassembled WGS sequence"/>
</dbReference>
<sequence>MRDIFDALVAVGLEKNGDDTLQQLLSEGSKIGLAAAAEQTKLHVEDETGRRAELGNATLAIPSQRELVNDAAELISSLKQLSWLFLASTAFRVLISDILLIAQELTAATAVEVETLASQVTAGATEVEALARGTVISVDGMKEQLREAGHDIARIGAEQGDRLNALQLETSNKISDSLITRIQQVLVSAHENPPERKALLTILLLARNYADRISASVVNLPKPSDGSSTPAVHPELHLDSAVTHFLSLCQTLLERFASGHSLHAVRRLLYQATVDIINIPAGAETDIKSFFRDLGAWIDRSLDAPSYATSRSGTAALERLLARGEVIFGADSNTQLAQDCRALAHELQLFAQKLTTDSSTTRLLNAVDGLLSNAASFGRSAAASAASEPRRWRGEIQRDIIVWWLPRLLAAIKNVPLPRVEYKDSSVDVALDSLLLTSTSATASLLPDHVCVQNWSELRIDTEADGQRLPAREARVQMVDRVHIHLDGMRFAAEGFGYFLRYKGWPGYQDQGLLSVSAGHGDKPLEGLQADVTLTIVLPNGASSPNLGADASLFRVDDVVIDIPGLRFTFEKSKHWILNALLIQPVSGPIVRAIIRRILQAQIRALLDNLGESLARVSLVAEAEAVRQGESVSMGHYWYALLQTDAPCIDREPEPQAASTTALSLTGAARTTWVLPEGEDGPPQTPVESTLAVGIGPQVISEDAGPYEEGGPSAALHAAVTDIAERIGGMGRQAANTAQDATDRIVTAREESAEAQKHKVARERLEHRRPGWRSDAFDL</sequence>
<keyword evidence="2" id="KW-1185">Reference proteome</keyword>
<protein>
    <submittedName>
        <fullName evidence="1">Uncharacterized protein</fullName>
    </submittedName>
</protein>
<accession>A0ACB8RY61</accession>
<evidence type="ECO:0000313" key="1">
    <source>
        <dbReference type="EMBL" id="KAI0049046.1"/>
    </source>
</evidence>
<gene>
    <name evidence="1" type="ORF">FA95DRAFT_1557314</name>
</gene>